<dbReference type="EMBL" id="BONN01000009">
    <property type="protein sequence ID" value="GIG33769.1"/>
    <property type="molecule type" value="Genomic_DNA"/>
</dbReference>
<name>A0A7Y9FDA5_9CELL</name>
<dbReference type="EMBL" id="JACCBK010000001">
    <property type="protein sequence ID" value="NYD85064.1"/>
    <property type="molecule type" value="Genomic_DNA"/>
</dbReference>
<evidence type="ECO:0000313" key="7">
    <source>
        <dbReference type="Proteomes" id="UP000618382"/>
    </source>
</evidence>
<dbReference type="RefSeq" id="WP_239072970.1">
    <property type="nucleotide sequence ID" value="NZ_BAABFI010000003.1"/>
</dbReference>
<accession>A0A7Y9FDA5</accession>
<dbReference type="GO" id="GO:0016301">
    <property type="term" value="F:kinase activity"/>
    <property type="evidence" value="ECO:0007669"/>
    <property type="project" value="UniProtKB-KW"/>
</dbReference>
<dbReference type="Pfam" id="PF00294">
    <property type="entry name" value="PfkB"/>
    <property type="match status" value="1"/>
</dbReference>
<dbReference type="AlphaFoldDB" id="A0A7Y9FDA5"/>
<gene>
    <name evidence="5" type="ORF">BKA21_000613</name>
    <name evidence="4" type="ORF">Col01nite_29280</name>
</gene>
<keyword evidence="7" id="KW-1185">Reference proteome</keyword>
<feature type="domain" description="Carbohydrate kinase PfkB" evidence="3">
    <location>
        <begin position="38"/>
        <end position="288"/>
    </location>
</feature>
<reference evidence="4 7" key="2">
    <citation type="submission" date="2021-01" db="EMBL/GenBank/DDBJ databases">
        <title>Whole genome shotgun sequence of Cellulomonas oligotrophica NBRC 109435.</title>
        <authorList>
            <person name="Komaki H."/>
            <person name="Tamura T."/>
        </authorList>
    </citation>
    <scope>NUCLEOTIDE SEQUENCE [LARGE SCALE GENOMIC DNA]</scope>
    <source>
        <strain evidence="4 7">NBRC 109435</strain>
    </source>
</reference>
<comment type="caution">
    <text evidence="5">The sequence shown here is derived from an EMBL/GenBank/DDBJ whole genome shotgun (WGS) entry which is preliminary data.</text>
</comment>
<dbReference type="GO" id="GO:0005829">
    <property type="term" value="C:cytosol"/>
    <property type="evidence" value="ECO:0007669"/>
    <property type="project" value="TreeGrafter"/>
</dbReference>
<dbReference type="Gene3D" id="3.40.1190.20">
    <property type="match status" value="1"/>
</dbReference>
<evidence type="ECO:0000313" key="4">
    <source>
        <dbReference type="EMBL" id="GIG33769.1"/>
    </source>
</evidence>
<protein>
    <submittedName>
        <fullName evidence="4">Carbohydrate kinase family protein</fullName>
    </submittedName>
    <submittedName>
        <fullName evidence="5">Sugar/nucleoside kinase (Ribokinase family)</fullName>
    </submittedName>
</protein>
<keyword evidence="1" id="KW-0808">Transferase</keyword>
<dbReference type="SUPFAM" id="SSF53613">
    <property type="entry name" value="Ribokinase-like"/>
    <property type="match status" value="1"/>
</dbReference>
<dbReference type="PANTHER" id="PTHR10584:SF166">
    <property type="entry name" value="RIBOKINASE"/>
    <property type="match status" value="1"/>
</dbReference>
<evidence type="ECO:0000256" key="2">
    <source>
        <dbReference type="ARBA" id="ARBA00022777"/>
    </source>
</evidence>
<dbReference type="InterPro" id="IPR011611">
    <property type="entry name" value="PfkB_dom"/>
</dbReference>
<evidence type="ECO:0000256" key="1">
    <source>
        <dbReference type="ARBA" id="ARBA00022679"/>
    </source>
</evidence>
<dbReference type="Proteomes" id="UP000618382">
    <property type="component" value="Unassembled WGS sequence"/>
</dbReference>
<sequence>MSDRPRVLVTGPASWNTVVHVARLPEPRPHTAFALGWSDGLGGTSAGKAVTLAALGVDVHLRTLLGDDDAGRKVRAALERPGLTLHALPARDGATERHLNLLDPTGGRVSLYLTLPEAAGPVRPDDLGRALAGAGAAVADLAEHSRPLLVAARERGVPLWCDVHDDDGAADGYARAFTAAADVVVASAVRLDDPAGYLRARLAEGAGLAVCTQGAAGALALARNGDGERWYDVGTVPVDGAVHAEGAGDAFVAGLLQATLEGVPVPAALARAAATGALAVGQEGLGAPGASAQAVAALAGSVEVRPR</sequence>
<keyword evidence="2 5" id="KW-0418">Kinase</keyword>
<organism evidence="5 6">
    <name type="scientific">Cellulomonas oligotrophica</name>
    <dbReference type="NCBI Taxonomy" id="931536"/>
    <lineage>
        <taxon>Bacteria</taxon>
        <taxon>Bacillati</taxon>
        <taxon>Actinomycetota</taxon>
        <taxon>Actinomycetes</taxon>
        <taxon>Micrococcales</taxon>
        <taxon>Cellulomonadaceae</taxon>
        <taxon>Cellulomonas</taxon>
    </lineage>
</organism>
<evidence type="ECO:0000313" key="6">
    <source>
        <dbReference type="Proteomes" id="UP000577956"/>
    </source>
</evidence>
<dbReference type="Proteomes" id="UP000577956">
    <property type="component" value="Unassembled WGS sequence"/>
</dbReference>
<evidence type="ECO:0000259" key="3">
    <source>
        <dbReference type="Pfam" id="PF00294"/>
    </source>
</evidence>
<dbReference type="PANTHER" id="PTHR10584">
    <property type="entry name" value="SUGAR KINASE"/>
    <property type="match status" value="1"/>
</dbReference>
<proteinExistence type="predicted"/>
<reference evidence="5 6" key="1">
    <citation type="submission" date="2020-07" db="EMBL/GenBank/DDBJ databases">
        <title>Sequencing the genomes of 1000 actinobacteria strains.</title>
        <authorList>
            <person name="Klenk H.-P."/>
        </authorList>
    </citation>
    <scope>NUCLEOTIDE SEQUENCE [LARGE SCALE GENOMIC DNA]</scope>
    <source>
        <strain evidence="5 6">DSM 24482</strain>
    </source>
</reference>
<evidence type="ECO:0000313" key="5">
    <source>
        <dbReference type="EMBL" id="NYD85064.1"/>
    </source>
</evidence>
<dbReference type="InterPro" id="IPR029056">
    <property type="entry name" value="Ribokinase-like"/>
</dbReference>